<evidence type="ECO:0000313" key="4">
    <source>
        <dbReference type="Proteomes" id="UP000242850"/>
    </source>
</evidence>
<evidence type="ECO:0000259" key="2">
    <source>
        <dbReference type="Pfam" id="PF01171"/>
    </source>
</evidence>
<dbReference type="PANTHER" id="PTHR43686:SF1">
    <property type="entry name" value="AMINOTRAN_5 DOMAIN-CONTAINING PROTEIN"/>
    <property type="match status" value="1"/>
</dbReference>
<keyword evidence="1" id="KW-0808">Transferase</keyword>
<dbReference type="OrthoDB" id="9801054at2"/>
<organism evidence="3 4">
    <name type="scientific">Caloramator fervidus</name>
    <dbReference type="NCBI Taxonomy" id="29344"/>
    <lineage>
        <taxon>Bacteria</taxon>
        <taxon>Bacillati</taxon>
        <taxon>Bacillota</taxon>
        <taxon>Clostridia</taxon>
        <taxon>Eubacteriales</taxon>
        <taxon>Clostridiaceae</taxon>
        <taxon>Caloramator</taxon>
    </lineage>
</organism>
<dbReference type="Pfam" id="PF01171">
    <property type="entry name" value="ATP_bind_3"/>
    <property type="match status" value="1"/>
</dbReference>
<dbReference type="CDD" id="cd24138">
    <property type="entry name" value="TtcA-like"/>
    <property type="match status" value="1"/>
</dbReference>
<sequence length="232" mass="27039">MQRILGRLRKCIQEFNMIKDKDKIAVGLSGGKDSTLLLYALALYKRFSPQKFELGAITIDMGFYDTDLTPLIEFTKNIEIPYKIVKTDIAKIVFDIKKEKNPCSLCAKLRRGALYNTAKELGYNKVALAHHLDDLVETFLLSLFFEGRIHTFSPVTYFEDKDMYVIRPFIYTYEKEIRSAIKKNNIPVIENPCPANKKTQRQKMKDLIKQLQREIPDVKDNLFRAIYNEKLK</sequence>
<evidence type="ECO:0000313" key="3">
    <source>
        <dbReference type="EMBL" id="SEF39255.1"/>
    </source>
</evidence>
<dbReference type="Proteomes" id="UP000242850">
    <property type="component" value="Unassembled WGS sequence"/>
</dbReference>
<feature type="domain" description="tRNA(Ile)-lysidine/2-thiocytidine synthase N-terminal" evidence="2">
    <location>
        <begin position="23"/>
        <end position="203"/>
    </location>
</feature>
<keyword evidence="4" id="KW-1185">Reference proteome</keyword>
<dbReference type="AlphaFoldDB" id="A0A1H5RLN8"/>
<dbReference type="GO" id="GO:0008033">
    <property type="term" value="P:tRNA processing"/>
    <property type="evidence" value="ECO:0007669"/>
    <property type="project" value="InterPro"/>
</dbReference>
<dbReference type="SUPFAM" id="SSF52402">
    <property type="entry name" value="Adenine nucleotide alpha hydrolases-like"/>
    <property type="match status" value="1"/>
</dbReference>
<dbReference type="InterPro" id="IPR014729">
    <property type="entry name" value="Rossmann-like_a/b/a_fold"/>
</dbReference>
<dbReference type="RefSeq" id="WP_103895138.1">
    <property type="nucleotide sequence ID" value="NZ_FNUK01000001.1"/>
</dbReference>
<proteinExistence type="predicted"/>
<protein>
    <submittedName>
        <fullName evidence="3">tRNA(Ile)-lysidine synthase TilS/MesJ</fullName>
    </submittedName>
</protein>
<dbReference type="PANTHER" id="PTHR43686">
    <property type="entry name" value="SULFURTRANSFERASE-RELATED"/>
    <property type="match status" value="1"/>
</dbReference>
<dbReference type="PIRSF" id="PIRSF004976">
    <property type="entry name" value="ATPase_YdaO"/>
    <property type="match status" value="1"/>
</dbReference>
<evidence type="ECO:0000256" key="1">
    <source>
        <dbReference type="ARBA" id="ARBA00022679"/>
    </source>
</evidence>
<dbReference type="InterPro" id="IPR035107">
    <property type="entry name" value="tRNA_thiolation_TtcA_Ctu1"/>
</dbReference>
<dbReference type="EMBL" id="FNUK01000001">
    <property type="protein sequence ID" value="SEF39255.1"/>
    <property type="molecule type" value="Genomic_DNA"/>
</dbReference>
<accession>A0A1H5RLN8</accession>
<name>A0A1H5RLN8_9CLOT</name>
<dbReference type="Gene3D" id="3.40.50.620">
    <property type="entry name" value="HUPs"/>
    <property type="match status" value="1"/>
</dbReference>
<dbReference type="InterPro" id="IPR011063">
    <property type="entry name" value="TilS/TtcA_N"/>
</dbReference>
<gene>
    <name evidence="3" type="ORF">SAMN05660865_00104</name>
</gene>
<reference evidence="4" key="1">
    <citation type="submission" date="2016-10" db="EMBL/GenBank/DDBJ databases">
        <authorList>
            <person name="Varghese N."/>
            <person name="Submissions S."/>
        </authorList>
    </citation>
    <scope>NUCLEOTIDE SEQUENCE [LARGE SCALE GENOMIC DNA]</scope>
    <source>
        <strain evidence="4">DSM 5463</strain>
    </source>
</reference>
<dbReference type="GO" id="GO:0016740">
    <property type="term" value="F:transferase activity"/>
    <property type="evidence" value="ECO:0007669"/>
    <property type="project" value="UniProtKB-KW"/>
</dbReference>